<name>A0A5J5GHL2_9BACL</name>
<dbReference type="AlphaFoldDB" id="A0A5J5GHL2"/>
<dbReference type="EMBL" id="VYKK01000004">
    <property type="protein sequence ID" value="KAA9007212.1"/>
    <property type="molecule type" value="Genomic_DNA"/>
</dbReference>
<protein>
    <submittedName>
        <fullName evidence="1">Uncharacterized protein</fullName>
    </submittedName>
</protein>
<reference evidence="1 2" key="1">
    <citation type="submission" date="2019-09" db="EMBL/GenBank/DDBJ databases">
        <title>Bacillus ochoae sp. nov., Paenibacillus whitsoniae sp. nov., Paenibacillus spiritus sp. nov. Isolated from the Mars Exploration Rover during spacecraft assembly.</title>
        <authorList>
            <person name="Seuylemezian A."/>
            <person name="Vaishampayan P."/>
        </authorList>
    </citation>
    <scope>NUCLEOTIDE SEQUENCE [LARGE SCALE GENOMIC DNA]</scope>
    <source>
        <strain evidence="1 2">MER_111</strain>
    </source>
</reference>
<evidence type="ECO:0000313" key="1">
    <source>
        <dbReference type="EMBL" id="KAA9007212.1"/>
    </source>
</evidence>
<proteinExistence type="predicted"/>
<sequence>MVNNNHDKITKIKGIGPTIINFDTLEDMKNFVECANSKDKTDSEAMNRLRKELAEHKRSLRKSQ</sequence>
<comment type="caution">
    <text evidence="1">The sequence shown here is derived from an EMBL/GenBank/DDBJ whole genome shotgun (WGS) entry which is preliminary data.</text>
</comment>
<dbReference type="RefSeq" id="WP_150456502.1">
    <property type="nucleotide sequence ID" value="NZ_VYKK01000004.1"/>
</dbReference>
<dbReference type="Proteomes" id="UP000367750">
    <property type="component" value="Unassembled WGS sequence"/>
</dbReference>
<evidence type="ECO:0000313" key="2">
    <source>
        <dbReference type="Proteomes" id="UP000367750"/>
    </source>
</evidence>
<gene>
    <name evidence="1" type="ORF">F4V43_01625</name>
</gene>
<organism evidence="1 2">
    <name type="scientific">Paenibacillus spiritus</name>
    <dbReference type="NCBI Taxonomy" id="2496557"/>
    <lineage>
        <taxon>Bacteria</taxon>
        <taxon>Bacillati</taxon>
        <taxon>Bacillota</taxon>
        <taxon>Bacilli</taxon>
        <taxon>Bacillales</taxon>
        <taxon>Paenibacillaceae</taxon>
        <taxon>Paenibacillus</taxon>
    </lineage>
</organism>
<accession>A0A5J5GHL2</accession>
<keyword evidence="2" id="KW-1185">Reference proteome</keyword>